<proteinExistence type="predicted"/>
<accession>E3J4T5</accession>
<protein>
    <submittedName>
        <fullName evidence="4">Lipolytic protein G-D-S-L family</fullName>
    </submittedName>
</protein>
<reference evidence="4 5" key="1">
    <citation type="submission" date="2010-10" db="EMBL/GenBank/DDBJ databases">
        <title>Complete sequence of Frankia sp. EuI1c.</title>
        <authorList>
            <consortium name="US DOE Joint Genome Institute"/>
            <person name="Lucas S."/>
            <person name="Copeland A."/>
            <person name="Lapidus A."/>
            <person name="Cheng J.-F."/>
            <person name="Bruce D."/>
            <person name="Goodwin L."/>
            <person name="Pitluck S."/>
            <person name="Chertkov O."/>
            <person name="Detter J.C."/>
            <person name="Han C."/>
            <person name="Tapia R."/>
            <person name="Land M."/>
            <person name="Hauser L."/>
            <person name="Jeffries C."/>
            <person name="Kyrpides N."/>
            <person name="Ivanova N."/>
            <person name="Mikhailova N."/>
            <person name="Beauchemin N."/>
            <person name="Sen A."/>
            <person name="Sur S.A."/>
            <person name="Gtari M."/>
            <person name="Wall L."/>
            <person name="Tisa L."/>
            <person name="Woyke T."/>
        </authorList>
    </citation>
    <scope>NUCLEOTIDE SEQUENCE [LARGE SCALE GENOMIC DNA]</scope>
    <source>
        <strain evidence="5">DSM 45817 / CECT 9037 / EuI1c</strain>
    </source>
</reference>
<dbReference type="PANTHER" id="PTHR37981:SF1">
    <property type="entry name" value="SGNH HYDROLASE-TYPE ESTERASE DOMAIN-CONTAINING PROTEIN"/>
    <property type="match status" value="1"/>
</dbReference>
<evidence type="ECO:0000313" key="5">
    <source>
        <dbReference type="Proteomes" id="UP000002484"/>
    </source>
</evidence>
<evidence type="ECO:0000256" key="1">
    <source>
        <dbReference type="PIRSR" id="PIRSR637460-1"/>
    </source>
</evidence>
<feature type="active site" description="Nucleophile" evidence="1">
    <location>
        <position position="65"/>
    </location>
</feature>
<organism evidence="4 5">
    <name type="scientific">Pseudofrankia inefficax (strain DSM 45817 / CECT 9037 / DDB 130130 / EuI1c)</name>
    <name type="common">Frankia inefficax</name>
    <dbReference type="NCBI Taxonomy" id="298654"/>
    <lineage>
        <taxon>Bacteria</taxon>
        <taxon>Bacillati</taxon>
        <taxon>Actinomycetota</taxon>
        <taxon>Actinomycetes</taxon>
        <taxon>Frankiales</taxon>
        <taxon>Frankiaceae</taxon>
        <taxon>Pseudofrankia</taxon>
    </lineage>
</organism>
<sequence length="307" mass="32250" precursor="true">MQLRAPASARARRLVALGVVSLFVTIATLLTACQPPTVANAATGSSTRKPLTRDQPLTIVALGDSYSSGEGNAPFDTDAATCHRSASAWPRLLGQQLTGSTVKLLACSGAKTYSLTSAFHGQSAQITALKSLLSAGVHPDVVTITIGGNDAGFGPTIASCVVWRCFWTGHDNNSVQFVENQLPGLLQTAYQGVKAAAPNARILVVGYPDIFPSRSDNTCKWMDSTERVQLVGLNDDLDRVAKRAAGKAGVEFVSTANTLNGHRLCTTDSWLYPVELLGAGTTASAHPNAQGEQAIADAVYGYLFKGK</sequence>
<evidence type="ECO:0000313" key="4">
    <source>
        <dbReference type="EMBL" id="ADP78254.1"/>
    </source>
</evidence>
<dbReference type="GO" id="GO:0019433">
    <property type="term" value="P:triglyceride catabolic process"/>
    <property type="evidence" value="ECO:0007669"/>
    <property type="project" value="TreeGrafter"/>
</dbReference>
<keyword evidence="2" id="KW-1015">Disulfide bond</keyword>
<dbReference type="InParanoid" id="E3J4T5"/>
<dbReference type="PANTHER" id="PTHR37981">
    <property type="entry name" value="LIPASE 2"/>
    <property type="match status" value="1"/>
</dbReference>
<dbReference type="KEGG" id="fri:FraEuI1c_0166"/>
<feature type="disulfide bond" evidence="2">
    <location>
        <begin position="160"/>
        <end position="165"/>
    </location>
</feature>
<dbReference type="eggNOG" id="COG2755">
    <property type="taxonomic scope" value="Bacteria"/>
</dbReference>
<evidence type="ECO:0000256" key="2">
    <source>
        <dbReference type="PIRSR" id="PIRSR637460-2"/>
    </source>
</evidence>
<feature type="domain" description="SGNH hydrolase-type esterase" evidence="3">
    <location>
        <begin position="61"/>
        <end position="294"/>
    </location>
</feature>
<feature type="active site" evidence="1">
    <location>
        <position position="286"/>
    </location>
</feature>
<gene>
    <name evidence="4" type="ordered locus">FraEuI1c_0166</name>
</gene>
<dbReference type="EMBL" id="CP002299">
    <property type="protein sequence ID" value="ADP78254.1"/>
    <property type="molecule type" value="Genomic_DNA"/>
</dbReference>
<dbReference type="InterPro" id="IPR037460">
    <property type="entry name" value="SEST-like"/>
</dbReference>
<feature type="disulfide bond" evidence="2">
    <location>
        <begin position="219"/>
        <end position="265"/>
    </location>
</feature>
<name>E3J4T5_PSEI1</name>
<dbReference type="GO" id="GO:0004806">
    <property type="term" value="F:triacylglycerol lipase activity"/>
    <property type="evidence" value="ECO:0007669"/>
    <property type="project" value="TreeGrafter"/>
</dbReference>
<dbReference type="Gene3D" id="3.40.50.1110">
    <property type="entry name" value="SGNH hydrolase"/>
    <property type="match status" value="1"/>
</dbReference>
<evidence type="ECO:0000259" key="3">
    <source>
        <dbReference type="Pfam" id="PF13472"/>
    </source>
</evidence>
<dbReference type="Proteomes" id="UP000002484">
    <property type="component" value="Chromosome"/>
</dbReference>
<dbReference type="HOGENOM" id="CLU_038449_4_1_11"/>
<dbReference type="InterPro" id="IPR036514">
    <property type="entry name" value="SGNH_hydro_sf"/>
</dbReference>
<feature type="disulfide bond" evidence="2">
    <location>
        <begin position="82"/>
        <end position="107"/>
    </location>
</feature>
<dbReference type="Pfam" id="PF13472">
    <property type="entry name" value="Lipase_GDSL_2"/>
    <property type="match status" value="1"/>
</dbReference>
<keyword evidence="5" id="KW-1185">Reference proteome</keyword>
<dbReference type="RefSeq" id="WP_013421377.1">
    <property type="nucleotide sequence ID" value="NC_014666.1"/>
</dbReference>
<dbReference type="InterPro" id="IPR013830">
    <property type="entry name" value="SGNH_hydro"/>
</dbReference>
<dbReference type="PROSITE" id="PS51257">
    <property type="entry name" value="PROKAR_LIPOPROTEIN"/>
    <property type="match status" value="1"/>
</dbReference>
<dbReference type="CDD" id="cd01823">
    <property type="entry name" value="SEST_like"/>
    <property type="match status" value="1"/>
</dbReference>
<dbReference type="STRING" id="298654.FraEuI1c_0166"/>
<dbReference type="SUPFAM" id="SSF52266">
    <property type="entry name" value="SGNH hydrolase"/>
    <property type="match status" value="1"/>
</dbReference>
<dbReference type="OrthoDB" id="5503950at2"/>
<dbReference type="AlphaFoldDB" id="E3J4T5"/>